<dbReference type="GO" id="GO:0005525">
    <property type="term" value="F:GTP binding"/>
    <property type="evidence" value="ECO:0007669"/>
    <property type="project" value="UniProtKB-KW"/>
</dbReference>
<protein>
    <submittedName>
        <fullName evidence="3">Uncharacterized protein</fullName>
    </submittedName>
</protein>
<reference evidence="3 4" key="1">
    <citation type="submission" date="2016-11" db="EMBL/GenBank/DDBJ databases">
        <title>The macronuclear genome of Stentor coeruleus: a giant cell with tiny introns.</title>
        <authorList>
            <person name="Slabodnick M."/>
            <person name="Ruby J.G."/>
            <person name="Reiff S.B."/>
            <person name="Swart E.C."/>
            <person name="Gosai S."/>
            <person name="Prabakaran S."/>
            <person name="Witkowska E."/>
            <person name="Larue G.E."/>
            <person name="Fisher S."/>
            <person name="Freeman R.M."/>
            <person name="Gunawardena J."/>
            <person name="Chu W."/>
            <person name="Stover N.A."/>
            <person name="Gregory B.D."/>
            <person name="Nowacki M."/>
            <person name="Derisi J."/>
            <person name="Roy S.W."/>
            <person name="Marshall W.F."/>
            <person name="Sood P."/>
        </authorList>
    </citation>
    <scope>NUCLEOTIDE SEQUENCE [LARGE SCALE GENOMIC DNA]</scope>
    <source>
        <strain evidence="3">WM001</strain>
    </source>
</reference>
<dbReference type="EMBL" id="MPUH01001338">
    <property type="protein sequence ID" value="OMJ68391.1"/>
    <property type="molecule type" value="Genomic_DNA"/>
</dbReference>
<dbReference type="PROSITE" id="PS51419">
    <property type="entry name" value="RAB"/>
    <property type="match status" value="1"/>
</dbReference>
<dbReference type="Proteomes" id="UP000187209">
    <property type="component" value="Unassembled WGS sequence"/>
</dbReference>
<dbReference type="FunFam" id="3.40.50.300:FF:001447">
    <property type="entry name" value="Ras-related protein Rab-1B"/>
    <property type="match status" value="1"/>
</dbReference>
<dbReference type="GO" id="GO:0003924">
    <property type="term" value="F:GTPase activity"/>
    <property type="evidence" value="ECO:0007669"/>
    <property type="project" value="InterPro"/>
</dbReference>
<dbReference type="SMART" id="SM00174">
    <property type="entry name" value="RHO"/>
    <property type="match status" value="1"/>
</dbReference>
<proteinExistence type="predicted"/>
<dbReference type="SMART" id="SM00173">
    <property type="entry name" value="RAS"/>
    <property type="match status" value="1"/>
</dbReference>
<keyword evidence="1" id="KW-0547">Nucleotide-binding</keyword>
<keyword evidence="4" id="KW-1185">Reference proteome</keyword>
<evidence type="ECO:0000313" key="4">
    <source>
        <dbReference type="Proteomes" id="UP000187209"/>
    </source>
</evidence>
<dbReference type="PROSITE" id="PS51421">
    <property type="entry name" value="RAS"/>
    <property type="match status" value="1"/>
</dbReference>
<keyword evidence="2" id="KW-0342">GTP-binding</keyword>
<dbReference type="GO" id="GO:0016020">
    <property type="term" value="C:membrane"/>
    <property type="evidence" value="ECO:0007669"/>
    <property type="project" value="InterPro"/>
</dbReference>
<dbReference type="InterPro" id="IPR020849">
    <property type="entry name" value="Small_GTPase_Ras-type"/>
</dbReference>
<evidence type="ECO:0000256" key="1">
    <source>
        <dbReference type="ARBA" id="ARBA00022741"/>
    </source>
</evidence>
<dbReference type="SUPFAM" id="SSF52540">
    <property type="entry name" value="P-loop containing nucleoside triphosphate hydrolases"/>
    <property type="match status" value="1"/>
</dbReference>
<dbReference type="InterPro" id="IPR001806">
    <property type="entry name" value="Small_GTPase"/>
</dbReference>
<name>A0A1R2AV35_9CILI</name>
<dbReference type="InterPro" id="IPR027417">
    <property type="entry name" value="P-loop_NTPase"/>
</dbReference>
<dbReference type="InterPro" id="IPR005225">
    <property type="entry name" value="Small_GTP-bd"/>
</dbReference>
<dbReference type="OrthoDB" id="5976022at2759"/>
<dbReference type="PRINTS" id="PR00449">
    <property type="entry name" value="RASTRNSFRMNG"/>
</dbReference>
<dbReference type="GO" id="GO:0007165">
    <property type="term" value="P:signal transduction"/>
    <property type="evidence" value="ECO:0007669"/>
    <property type="project" value="InterPro"/>
</dbReference>
<gene>
    <name evidence="3" type="ORF">SteCoe_34178</name>
</gene>
<dbReference type="PANTHER" id="PTHR24070">
    <property type="entry name" value="RAS, DI-RAS, AND RHEB FAMILY MEMBERS OF SMALL GTPASE SUPERFAMILY"/>
    <property type="match status" value="1"/>
</dbReference>
<organism evidence="3 4">
    <name type="scientific">Stentor coeruleus</name>
    <dbReference type="NCBI Taxonomy" id="5963"/>
    <lineage>
        <taxon>Eukaryota</taxon>
        <taxon>Sar</taxon>
        <taxon>Alveolata</taxon>
        <taxon>Ciliophora</taxon>
        <taxon>Postciliodesmatophora</taxon>
        <taxon>Heterotrichea</taxon>
        <taxon>Heterotrichida</taxon>
        <taxon>Stentoridae</taxon>
        <taxon>Stentor</taxon>
    </lineage>
</organism>
<sequence>MLLKMQRLATREYKIAVIGSSGVGKSSLCLQFARNKFPNSKKLLLTNYYRKQVSLDNEHITIHILDTNGNEKTTNDFISQAHGFIIVFDITKSNTLIEVDNFYQLVRTIKNCFTVPLVLVGNKFDLNDIRLIGNENAQRVALNLKCQYYEVSAKTKFNIDLIFIECVRVNKRQFFRVRSTENTCCRCSVV</sequence>
<dbReference type="Pfam" id="PF00071">
    <property type="entry name" value="Ras"/>
    <property type="match status" value="1"/>
</dbReference>
<dbReference type="NCBIfam" id="TIGR00231">
    <property type="entry name" value="small_GTP"/>
    <property type="match status" value="1"/>
</dbReference>
<dbReference type="Gene3D" id="3.40.50.300">
    <property type="entry name" value="P-loop containing nucleotide triphosphate hydrolases"/>
    <property type="match status" value="1"/>
</dbReference>
<evidence type="ECO:0000313" key="3">
    <source>
        <dbReference type="EMBL" id="OMJ68391.1"/>
    </source>
</evidence>
<evidence type="ECO:0000256" key="2">
    <source>
        <dbReference type="ARBA" id="ARBA00023134"/>
    </source>
</evidence>
<dbReference type="AlphaFoldDB" id="A0A1R2AV35"/>
<comment type="caution">
    <text evidence="3">The sequence shown here is derived from an EMBL/GenBank/DDBJ whole genome shotgun (WGS) entry which is preliminary data.</text>
</comment>
<accession>A0A1R2AV35</accession>
<dbReference type="SMART" id="SM00175">
    <property type="entry name" value="RAB"/>
    <property type="match status" value="1"/>
</dbReference>